<name>A0ABT8SE45_9BURK</name>
<accession>A0ABT8SE45</accession>
<dbReference type="EMBL" id="JAUKVY010000028">
    <property type="protein sequence ID" value="MDO1536432.1"/>
    <property type="molecule type" value="Genomic_DNA"/>
</dbReference>
<gene>
    <name evidence="1" type="ORF">Q2T77_29520</name>
</gene>
<proteinExistence type="predicted"/>
<organism evidence="1 2">
    <name type="scientific">Variovorax ginsengisoli</name>
    <dbReference type="NCBI Taxonomy" id="363844"/>
    <lineage>
        <taxon>Bacteria</taxon>
        <taxon>Pseudomonadati</taxon>
        <taxon>Pseudomonadota</taxon>
        <taxon>Betaproteobacteria</taxon>
        <taxon>Burkholderiales</taxon>
        <taxon>Comamonadaceae</taxon>
        <taxon>Variovorax</taxon>
    </lineage>
</organism>
<comment type="caution">
    <text evidence="1">The sequence shown here is derived from an EMBL/GenBank/DDBJ whole genome shotgun (WGS) entry which is preliminary data.</text>
</comment>
<keyword evidence="2" id="KW-1185">Reference proteome</keyword>
<evidence type="ECO:0000313" key="1">
    <source>
        <dbReference type="EMBL" id="MDO1536432.1"/>
    </source>
</evidence>
<reference evidence="1" key="1">
    <citation type="submission" date="2023-06" db="EMBL/GenBank/DDBJ databases">
        <authorList>
            <person name="Jiang Y."/>
            <person name="Liu Q."/>
        </authorList>
    </citation>
    <scope>NUCLEOTIDE SEQUENCE</scope>
    <source>
        <strain evidence="1">CGMCC 1.12090</strain>
    </source>
</reference>
<sequence>MADFRPVALPLFDADAPASEAFDNPGLRRFAGVVSIAPDGYRLHRAADLMGLAGRPGGLPLMRAGGLLARELTPEMAANAGLDPFAPELHGVANLCRSLHVDALVTQQVQGADGRAIVMAYVDAKYDMRLVGSKYRCAVGGESYDERDYKTYGGQCPFHKAPLR</sequence>
<dbReference type="Proteomes" id="UP001169027">
    <property type="component" value="Unassembled WGS sequence"/>
</dbReference>
<protein>
    <submittedName>
        <fullName evidence="1">Uncharacterized protein</fullName>
    </submittedName>
</protein>
<dbReference type="RefSeq" id="WP_301814491.1">
    <property type="nucleotide sequence ID" value="NZ_JAUJZH010000028.1"/>
</dbReference>
<evidence type="ECO:0000313" key="2">
    <source>
        <dbReference type="Proteomes" id="UP001169027"/>
    </source>
</evidence>